<sequence>MDDVRQIQRDNEGHCIEDLSVGMTASFAKTVTEADIVLFAGISGDTNPVHLNQEYASGTMFQGRIAHGMLSVSFISAVLGTKLPGPGAIYMGQTLRFKAPVRAGDTVTARATVTEVIPEKRRVIVRTVCTVGETVVIEGEATLMVPTRG</sequence>
<dbReference type="GO" id="GO:0019171">
    <property type="term" value="F:(3R)-hydroxyacyl-[acyl-carrier-protein] dehydratase activity"/>
    <property type="evidence" value="ECO:0007669"/>
    <property type="project" value="TreeGrafter"/>
</dbReference>
<dbReference type="PANTHER" id="PTHR43437:SF3">
    <property type="entry name" value="HYDROXYACYL-THIOESTER DEHYDRATASE TYPE 2, MITOCHONDRIAL"/>
    <property type="match status" value="1"/>
</dbReference>
<dbReference type="OrthoDB" id="9800237at2"/>
<dbReference type="InterPro" id="IPR050965">
    <property type="entry name" value="UPF0336/Enoyl-CoA_hydratase"/>
</dbReference>
<dbReference type="AlphaFoldDB" id="A0A9W7NE42"/>
<dbReference type="PANTHER" id="PTHR43437">
    <property type="entry name" value="HYDROXYACYL-THIOESTER DEHYDRATASE TYPE 2, MITOCHONDRIAL-RELATED"/>
    <property type="match status" value="1"/>
</dbReference>
<accession>A0A9W7NE42</accession>
<evidence type="ECO:0000313" key="3">
    <source>
        <dbReference type="EMBL" id="KAA0676717.1"/>
    </source>
</evidence>
<protein>
    <submittedName>
        <fullName evidence="3">(R)-hydratase</fullName>
    </submittedName>
</protein>
<dbReference type="Pfam" id="PF01575">
    <property type="entry name" value="MaoC_dehydratas"/>
    <property type="match status" value="1"/>
</dbReference>
<evidence type="ECO:0000259" key="2">
    <source>
        <dbReference type="Pfam" id="PF01575"/>
    </source>
</evidence>
<reference evidence="3 4" key="1">
    <citation type="submission" date="2018-07" db="EMBL/GenBank/DDBJ databases">
        <title>Genome sequence of Azospirillum sp. ATCC 49961.</title>
        <authorList>
            <person name="Sant'Anna F.H."/>
            <person name="Baldani J.I."/>
            <person name="Zilli J.E."/>
            <person name="Reis V.M."/>
            <person name="Hartmann A."/>
            <person name="Cruz L."/>
            <person name="de Souza E.M."/>
            <person name="de Oliveira Pedrosa F."/>
            <person name="Passaglia L.M.P."/>
        </authorList>
    </citation>
    <scope>NUCLEOTIDE SEQUENCE [LARGE SCALE GENOMIC DNA]</scope>
    <source>
        <strain evidence="3 4">ATCC 49961</strain>
    </source>
</reference>
<dbReference type="FunFam" id="3.10.129.10:FF:000042">
    <property type="entry name" value="MaoC domain protein dehydratase"/>
    <property type="match status" value="1"/>
</dbReference>
<keyword evidence="4" id="KW-1185">Reference proteome</keyword>
<dbReference type="InterPro" id="IPR002539">
    <property type="entry name" value="MaoC-like_dom"/>
</dbReference>
<dbReference type="EMBL" id="QOKW01000031">
    <property type="protein sequence ID" value="KAA0676717.1"/>
    <property type="molecule type" value="Genomic_DNA"/>
</dbReference>
<dbReference type="Gene3D" id="3.10.129.10">
    <property type="entry name" value="Hotdog Thioesterase"/>
    <property type="match status" value="1"/>
</dbReference>
<dbReference type="InterPro" id="IPR029069">
    <property type="entry name" value="HotDog_dom_sf"/>
</dbReference>
<gene>
    <name evidence="3" type="ORF">DS843_26350</name>
</gene>
<keyword evidence="1" id="KW-0456">Lyase</keyword>
<dbReference type="Proteomes" id="UP000480854">
    <property type="component" value="Unassembled WGS sequence"/>
</dbReference>
<dbReference type="CDD" id="cd03449">
    <property type="entry name" value="R_hydratase"/>
    <property type="match status" value="1"/>
</dbReference>
<name>A0A9W7NE42_9PROT</name>
<evidence type="ECO:0000256" key="1">
    <source>
        <dbReference type="ARBA" id="ARBA00023239"/>
    </source>
</evidence>
<dbReference type="GO" id="GO:0006633">
    <property type="term" value="P:fatty acid biosynthetic process"/>
    <property type="evidence" value="ECO:0007669"/>
    <property type="project" value="TreeGrafter"/>
</dbReference>
<proteinExistence type="predicted"/>
<organism evidence="3 4">
    <name type="scientific">Roseomonas genomospecies 6</name>
    <dbReference type="NCBI Taxonomy" id="214106"/>
    <lineage>
        <taxon>Bacteria</taxon>
        <taxon>Pseudomonadati</taxon>
        <taxon>Pseudomonadota</taxon>
        <taxon>Alphaproteobacteria</taxon>
        <taxon>Acetobacterales</taxon>
        <taxon>Roseomonadaceae</taxon>
        <taxon>Roseomonas</taxon>
    </lineage>
</organism>
<dbReference type="RefSeq" id="WP_149471815.1">
    <property type="nucleotide sequence ID" value="NZ_QOKW01000031.1"/>
</dbReference>
<comment type="caution">
    <text evidence="3">The sequence shown here is derived from an EMBL/GenBank/DDBJ whole genome shotgun (WGS) entry which is preliminary data.</text>
</comment>
<dbReference type="SUPFAM" id="SSF54637">
    <property type="entry name" value="Thioesterase/thiol ester dehydrase-isomerase"/>
    <property type="match status" value="1"/>
</dbReference>
<feature type="domain" description="MaoC-like" evidence="2">
    <location>
        <begin position="28"/>
        <end position="123"/>
    </location>
</feature>
<evidence type="ECO:0000313" key="4">
    <source>
        <dbReference type="Proteomes" id="UP000480854"/>
    </source>
</evidence>